<accession>A0A377FWU9</accession>
<dbReference type="PANTHER" id="PTHR42997:SF1">
    <property type="entry name" value="AP-4-A PHOSPHORYLASE"/>
    <property type="match status" value="1"/>
</dbReference>
<dbReference type="PANTHER" id="PTHR42997">
    <property type="entry name" value="HIT FAMILY HYDROLASE"/>
    <property type="match status" value="1"/>
</dbReference>
<evidence type="ECO:0000313" key="4">
    <source>
        <dbReference type="Proteomes" id="UP000254060"/>
    </source>
</evidence>
<sequence length="125" mass="14347">MSTCPFCHPHDDPAQSIVAENETCYFLMHEREQDVLVGSGVIVPKQHRTTTFDLTPDEWRDTYELLHEAKRLLDATHRPDGYTLGWNVGEASNQTVPHAHFHVIPRYEAGPHAGKGLRHWLKRPE</sequence>
<evidence type="ECO:0000313" key="3">
    <source>
        <dbReference type="EMBL" id="STO09300.1"/>
    </source>
</evidence>
<evidence type="ECO:0000259" key="2">
    <source>
        <dbReference type="PROSITE" id="PS51084"/>
    </source>
</evidence>
<dbReference type="SUPFAM" id="SSF54197">
    <property type="entry name" value="HIT-like"/>
    <property type="match status" value="1"/>
</dbReference>
<dbReference type="EMBL" id="UGGP01000001">
    <property type="protein sequence ID" value="STO09300.1"/>
    <property type="molecule type" value="Genomic_DNA"/>
</dbReference>
<dbReference type="InterPro" id="IPR052908">
    <property type="entry name" value="AP-4-A_phosphorylase"/>
</dbReference>
<organism evidence="3 4">
    <name type="scientific">Exiguobacterium aurantiacum</name>
    <dbReference type="NCBI Taxonomy" id="33987"/>
    <lineage>
        <taxon>Bacteria</taxon>
        <taxon>Bacillati</taxon>
        <taxon>Bacillota</taxon>
        <taxon>Bacilli</taxon>
        <taxon>Bacillales</taxon>
        <taxon>Bacillales Family XII. Incertae Sedis</taxon>
        <taxon>Exiguobacterium</taxon>
    </lineage>
</organism>
<dbReference type="STRING" id="1397694.GCA_000702585_00144"/>
<dbReference type="Proteomes" id="UP000254060">
    <property type="component" value="Unassembled WGS sequence"/>
</dbReference>
<reference evidence="3 4" key="1">
    <citation type="submission" date="2018-06" db="EMBL/GenBank/DDBJ databases">
        <authorList>
            <consortium name="Pathogen Informatics"/>
            <person name="Doyle S."/>
        </authorList>
    </citation>
    <scope>NUCLEOTIDE SEQUENCE [LARGE SCALE GENOMIC DNA]</scope>
    <source>
        <strain evidence="3 4">NCTC13163</strain>
    </source>
</reference>
<name>A0A377FWU9_9BACL</name>
<dbReference type="Pfam" id="PF01230">
    <property type="entry name" value="HIT"/>
    <property type="match status" value="1"/>
</dbReference>
<dbReference type="Gene3D" id="3.30.428.10">
    <property type="entry name" value="HIT-like"/>
    <property type="match status" value="1"/>
</dbReference>
<proteinExistence type="predicted"/>
<dbReference type="GO" id="GO:0003824">
    <property type="term" value="F:catalytic activity"/>
    <property type="evidence" value="ECO:0007669"/>
    <property type="project" value="InterPro"/>
</dbReference>
<dbReference type="PROSITE" id="PS51084">
    <property type="entry name" value="HIT_2"/>
    <property type="match status" value="1"/>
</dbReference>
<dbReference type="AlphaFoldDB" id="A0A377FWU9"/>
<dbReference type="RefSeq" id="WP_029333751.1">
    <property type="nucleotide sequence ID" value="NZ_UGGP01000001.1"/>
</dbReference>
<protein>
    <submittedName>
        <fullName evidence="3">HIT domain</fullName>
    </submittedName>
</protein>
<gene>
    <name evidence="3" type="primary">hit_2</name>
    <name evidence="3" type="ORF">NCTC13163_02719</name>
</gene>
<feature type="short sequence motif" description="Histidine triad motif" evidence="1">
    <location>
        <begin position="98"/>
        <end position="102"/>
    </location>
</feature>
<feature type="domain" description="HIT" evidence="2">
    <location>
        <begin position="38"/>
        <end position="113"/>
    </location>
</feature>
<dbReference type="InterPro" id="IPR011146">
    <property type="entry name" value="HIT-like"/>
</dbReference>
<dbReference type="InterPro" id="IPR036265">
    <property type="entry name" value="HIT-like_sf"/>
</dbReference>
<evidence type="ECO:0000256" key="1">
    <source>
        <dbReference type="PROSITE-ProRule" id="PRU00464"/>
    </source>
</evidence>